<gene>
    <name evidence="1" type="ORF">SAMN05444371_1784</name>
</gene>
<dbReference type="STRING" id="216903.SAMN05444371_1784"/>
<keyword evidence="2" id="KW-1185">Reference proteome</keyword>
<dbReference type="AlphaFoldDB" id="A0A1M6RB55"/>
<dbReference type="RefSeq" id="WP_072997455.1">
    <property type="nucleotide sequence ID" value="NZ_FRAM01000002.1"/>
</dbReference>
<dbReference type="EMBL" id="FRAM01000002">
    <property type="protein sequence ID" value="SHK29715.1"/>
    <property type="molecule type" value="Genomic_DNA"/>
</dbReference>
<evidence type="ECO:0008006" key="3">
    <source>
        <dbReference type="Google" id="ProtNLM"/>
    </source>
</evidence>
<sequence>MNTRVLELIKNPKIITEADLGILESESEKLPYAQSIRALYLYGINLYRPGNYKENLSKTAAYTTDKKILYQFINSEKNAKKETVSKPVISVENQSVEEINTEKIKPAEPELVANIENTDNNSVLNKFDVEKIIAAENIQNQEFIVVKGEKNRLLYEGEENFLEEKMQEVDLEASKESGQLILKEATKVPEKQTITDENLLDKLTVNSEINNENKINQEIKSYEPAEAEPEISSKDISFNGIQDFLPEVKFSVPKNHLDYLNPPKKEKSEQKPIEKKPVVRAEFKDTFLENISEDDIDKSQISFENTQSFEVSEPTKIRETEIKSENLIQEKAEENQINFENTQRFEIVEDQAKPAEDEIQPEITKTTVEAQESISEWKPMLFSANIPDALIAKSKPEEREIPKIITKTNSTPTFEKVEETEFKPEINAPESLKEEHKIETSEEERPILNVSFFGNDVSKIEEKMEIISVPEKMETKEISASNVGTFINTWQSWLKIDHPKTEEKQAKTKEKIIDNFIESNPKISQLKEESNFVIKEKKDDISHLMTETLAKLYTEQKLYTKAIKAYEILSEKHPQKKDYFLERIQEIKELRKS</sequence>
<reference evidence="2" key="1">
    <citation type="submission" date="2016-11" db="EMBL/GenBank/DDBJ databases">
        <authorList>
            <person name="Varghese N."/>
            <person name="Submissions S."/>
        </authorList>
    </citation>
    <scope>NUCLEOTIDE SEQUENCE [LARGE SCALE GENOMIC DNA]</scope>
    <source>
        <strain evidence="2">DSM 18016</strain>
    </source>
</reference>
<dbReference type="Proteomes" id="UP000184498">
    <property type="component" value="Unassembled WGS sequence"/>
</dbReference>
<accession>A0A1M6RB55</accession>
<proteinExistence type="predicted"/>
<evidence type="ECO:0000313" key="1">
    <source>
        <dbReference type="EMBL" id="SHK29715.1"/>
    </source>
</evidence>
<organism evidence="1 2">
    <name type="scientific">Epilithonimonas mollis</name>
    <dbReference type="NCBI Taxonomy" id="216903"/>
    <lineage>
        <taxon>Bacteria</taxon>
        <taxon>Pseudomonadati</taxon>
        <taxon>Bacteroidota</taxon>
        <taxon>Flavobacteriia</taxon>
        <taxon>Flavobacteriales</taxon>
        <taxon>Weeksellaceae</taxon>
        <taxon>Chryseobacterium group</taxon>
        <taxon>Epilithonimonas</taxon>
    </lineage>
</organism>
<protein>
    <recommendedName>
        <fullName evidence="3">Tetratricopeptide repeat protein</fullName>
    </recommendedName>
</protein>
<dbReference type="OrthoDB" id="594666at2"/>
<name>A0A1M6RB55_9FLAO</name>
<evidence type="ECO:0000313" key="2">
    <source>
        <dbReference type="Proteomes" id="UP000184498"/>
    </source>
</evidence>